<proteinExistence type="predicted"/>
<keyword evidence="1" id="KW-1185">Reference proteome</keyword>
<evidence type="ECO:0000313" key="1">
    <source>
        <dbReference type="Proteomes" id="UP000095283"/>
    </source>
</evidence>
<sequence length="111" mass="12748">MLENKWDEGVLFKMIAYTPLISVSDSSSECTSRGVIHFLERWLGKFSSTHRNKTCPDFKADPSFVYCCTSKLPPTGGVFKEKHGVFCCSLSDFEKERQEQADEEFKSFMKE</sequence>
<name>A0A1I7XRC3_HETBA</name>
<evidence type="ECO:0000313" key="2">
    <source>
        <dbReference type="WBParaSite" id="Hba_20279"/>
    </source>
</evidence>
<dbReference type="AlphaFoldDB" id="A0A1I7XRC3"/>
<reference evidence="2" key="1">
    <citation type="submission" date="2016-11" db="UniProtKB">
        <authorList>
            <consortium name="WormBaseParasite"/>
        </authorList>
    </citation>
    <scope>IDENTIFICATION</scope>
</reference>
<dbReference type="Proteomes" id="UP000095283">
    <property type="component" value="Unplaced"/>
</dbReference>
<accession>A0A1I7XRC3</accession>
<protein>
    <submittedName>
        <fullName evidence="2">FBA_1 domain-containing protein</fullName>
    </submittedName>
</protein>
<organism evidence="1 2">
    <name type="scientific">Heterorhabditis bacteriophora</name>
    <name type="common">Entomopathogenic nematode worm</name>
    <dbReference type="NCBI Taxonomy" id="37862"/>
    <lineage>
        <taxon>Eukaryota</taxon>
        <taxon>Metazoa</taxon>
        <taxon>Ecdysozoa</taxon>
        <taxon>Nematoda</taxon>
        <taxon>Chromadorea</taxon>
        <taxon>Rhabditida</taxon>
        <taxon>Rhabditina</taxon>
        <taxon>Rhabditomorpha</taxon>
        <taxon>Strongyloidea</taxon>
        <taxon>Heterorhabditidae</taxon>
        <taxon>Heterorhabditis</taxon>
    </lineage>
</organism>
<dbReference type="WBParaSite" id="Hba_20279">
    <property type="protein sequence ID" value="Hba_20279"/>
    <property type="gene ID" value="Hba_20279"/>
</dbReference>